<reference evidence="4" key="1">
    <citation type="submission" date="2019-10" db="EMBL/GenBank/DDBJ databases">
        <title>Description of Paenibacillus glebae sp. nov.</title>
        <authorList>
            <person name="Carlier A."/>
            <person name="Qi S."/>
        </authorList>
    </citation>
    <scope>NUCLEOTIDE SEQUENCE</scope>
    <source>
        <strain evidence="4">LMG 31456</strain>
    </source>
</reference>
<dbReference type="Pfam" id="PF01551">
    <property type="entry name" value="Peptidase_M23"/>
    <property type="match status" value="1"/>
</dbReference>
<dbReference type="CDD" id="cd12797">
    <property type="entry name" value="M23_peptidase"/>
    <property type="match status" value="1"/>
</dbReference>
<keyword evidence="2" id="KW-0472">Membrane</keyword>
<dbReference type="PANTHER" id="PTHR21666:SF274">
    <property type="entry name" value="STAGE IV SPORULATION PROTEIN FA"/>
    <property type="match status" value="1"/>
</dbReference>
<evidence type="ECO:0000313" key="5">
    <source>
        <dbReference type="Proteomes" id="UP000641588"/>
    </source>
</evidence>
<dbReference type="Proteomes" id="UP000641588">
    <property type="component" value="Unassembled WGS sequence"/>
</dbReference>
<name>A0A972GZZ5_9BACL</name>
<dbReference type="AlphaFoldDB" id="A0A972GZZ5"/>
<dbReference type="EMBL" id="WHOD01000087">
    <property type="protein sequence ID" value="NOU96030.1"/>
    <property type="molecule type" value="Genomic_DNA"/>
</dbReference>
<evidence type="ECO:0000256" key="1">
    <source>
        <dbReference type="SAM" id="MobiDB-lite"/>
    </source>
</evidence>
<protein>
    <submittedName>
        <fullName evidence="4">Peptidoglycan DD-metalloendopeptidase family protein</fullName>
    </submittedName>
</protein>
<feature type="transmembrane region" description="Helical" evidence="2">
    <location>
        <begin position="105"/>
        <end position="123"/>
    </location>
</feature>
<evidence type="ECO:0000256" key="2">
    <source>
        <dbReference type="SAM" id="Phobius"/>
    </source>
</evidence>
<dbReference type="RefSeq" id="WP_171654251.1">
    <property type="nucleotide sequence ID" value="NZ_WHOD01000087.1"/>
</dbReference>
<dbReference type="InterPro" id="IPR016047">
    <property type="entry name" value="M23ase_b-sheet_dom"/>
</dbReference>
<dbReference type="GO" id="GO:0004222">
    <property type="term" value="F:metalloendopeptidase activity"/>
    <property type="evidence" value="ECO:0007669"/>
    <property type="project" value="TreeGrafter"/>
</dbReference>
<organism evidence="4 5">
    <name type="scientific">Paenibacillus foliorum</name>
    <dbReference type="NCBI Taxonomy" id="2654974"/>
    <lineage>
        <taxon>Bacteria</taxon>
        <taxon>Bacillati</taxon>
        <taxon>Bacillota</taxon>
        <taxon>Bacilli</taxon>
        <taxon>Bacillales</taxon>
        <taxon>Paenibacillaceae</taxon>
        <taxon>Paenibacillus</taxon>
    </lineage>
</organism>
<feature type="region of interest" description="Disordered" evidence="1">
    <location>
        <begin position="1"/>
        <end position="33"/>
    </location>
</feature>
<feature type="domain" description="M23ase beta-sheet core" evidence="3">
    <location>
        <begin position="203"/>
        <end position="295"/>
    </location>
</feature>
<evidence type="ECO:0000313" key="4">
    <source>
        <dbReference type="EMBL" id="NOU96030.1"/>
    </source>
</evidence>
<accession>A0A972GZZ5</accession>
<proteinExistence type="predicted"/>
<sequence length="302" mass="34196">METRDKVRQRRMERIRQLQESESNTPYNPPEYPNTFQRVPLPNVNVRRDSGVEDFNGSSMHDLSRWNDPEYVWKQKVNRDMNNRQQDYNFHDSGGIRFMPTRGGIRTKLLISCILFGAVWGMFQINHPWANKGKAFITSALSEPFDFQPVAMWYERQLGGTPTLLPALNPVKQEEAQKVTADSKHYFVPVKGKVIAPFESSRLGVTLETKAEAIVAAIDTGLVVYAGSKEDTGFTVIIRHTNGMQSVYGWVEHGRVGLNDWIKGGETIGTVSKNSSKPSGYLYFAVSKDNKFINPADVVNFD</sequence>
<keyword evidence="2" id="KW-0812">Transmembrane</keyword>
<dbReference type="InterPro" id="IPR011055">
    <property type="entry name" value="Dup_hybrid_motif"/>
</dbReference>
<gene>
    <name evidence="4" type="ORF">GC093_22805</name>
</gene>
<evidence type="ECO:0000259" key="3">
    <source>
        <dbReference type="Pfam" id="PF01551"/>
    </source>
</evidence>
<dbReference type="SUPFAM" id="SSF51261">
    <property type="entry name" value="Duplicated hybrid motif"/>
    <property type="match status" value="1"/>
</dbReference>
<dbReference type="PANTHER" id="PTHR21666">
    <property type="entry name" value="PEPTIDASE-RELATED"/>
    <property type="match status" value="1"/>
</dbReference>
<keyword evidence="2" id="KW-1133">Transmembrane helix</keyword>
<dbReference type="InterPro" id="IPR050570">
    <property type="entry name" value="Cell_wall_metabolism_enzyme"/>
</dbReference>
<dbReference type="Gene3D" id="2.70.70.10">
    <property type="entry name" value="Glucose Permease (Domain IIA)"/>
    <property type="match status" value="1"/>
</dbReference>
<feature type="compositionally biased region" description="Basic and acidic residues" evidence="1">
    <location>
        <begin position="1"/>
        <end position="19"/>
    </location>
</feature>
<keyword evidence="5" id="KW-1185">Reference proteome</keyword>
<comment type="caution">
    <text evidence="4">The sequence shown here is derived from an EMBL/GenBank/DDBJ whole genome shotgun (WGS) entry which is preliminary data.</text>
</comment>